<gene>
    <name evidence="9" type="ORF">A1332_14505</name>
</gene>
<dbReference type="GO" id="GO:0042910">
    <property type="term" value="F:xenobiotic transmembrane transporter activity"/>
    <property type="evidence" value="ECO:0007669"/>
    <property type="project" value="TreeGrafter"/>
</dbReference>
<evidence type="ECO:0000313" key="9">
    <source>
        <dbReference type="EMBL" id="OAI04372.1"/>
    </source>
</evidence>
<keyword evidence="6 8" id="KW-1133">Transmembrane helix</keyword>
<reference evidence="9 10" key="1">
    <citation type="submission" date="2016-03" db="EMBL/GenBank/DDBJ databases">
        <authorList>
            <person name="Ploux O."/>
        </authorList>
    </citation>
    <scope>NUCLEOTIDE SEQUENCE [LARGE SCALE GENOMIC DNA]</scope>
    <source>
        <strain evidence="9 10">R-45363</strain>
    </source>
</reference>
<dbReference type="EMBL" id="LUUG01000072">
    <property type="protein sequence ID" value="OAI04372.1"/>
    <property type="molecule type" value="Genomic_DNA"/>
</dbReference>
<protein>
    <submittedName>
        <fullName evidence="9">Heavy metal resistance protein CzcA</fullName>
    </submittedName>
</protein>
<accession>A0A177MFD8</accession>
<evidence type="ECO:0000256" key="1">
    <source>
        <dbReference type="ARBA" id="ARBA00004651"/>
    </source>
</evidence>
<evidence type="ECO:0000313" key="10">
    <source>
        <dbReference type="Proteomes" id="UP000078090"/>
    </source>
</evidence>
<feature type="transmembrane region" description="Helical" evidence="8">
    <location>
        <begin position="426"/>
        <end position="450"/>
    </location>
</feature>
<dbReference type="SUPFAM" id="SSF82714">
    <property type="entry name" value="Multidrug efflux transporter AcrB TolC docking domain, DN and DC subdomains"/>
    <property type="match status" value="2"/>
</dbReference>
<sequence length="1035" mass="113125">MLKILIEYCVHRRIAAMVVTFVVALFGIHAYIETPIEAYPDVTNTQVTVISLMPGYAPEEVERQVTVPLERVLNGTPGMLKMRSQSLFGLSLVTITFGDDVDSFHSRTLITERMTGAELPEAVKPVLAPDYTPLGEIYKFVVVSDRHSLYELRSEMEWNVSRVMRQVQGVADVLTFGGYYKEFHVEIDPVRLDSFGLTLDEVNQAIASANRNVGAGFLRHGDQQMVIRSVGYLSSAEDVKKIVLKSEGGTPVTVGDIARMVQAYTPRQGAVGVNDQKEAVEGIVLLRRGQNPSRVLAAVHEKVEELNTRILPAGMKLVPFLDRTELVDKTLHTVYDNLLHGFLLVVGVVWLFLRSIRGSLIVASVIPLSLLVAFAGLYRLELPANLISMGAIDFGIILDGAVVLVENVIHQASHQHPKNHRDMVHLIVNAAFDVAKPTFYAMLIIIAALIPVFTLEQVEGRIFRPLALTYSFALVGGLVFAMTLVPALCAALIQPKHAMIEEPKFLVRLRGTYKRILSAALARRTTTLAAAAGLLLAGAVAVGGLGTEFLPELDEGDVHVFVEMPASIALAKGQDVLLDMRQRLLAFPEVKGILSQQGRSEDGTDNEGVNMSETFVHLKPHEQWRPGWHKEALVDAMRESLAAIPGVRFNFSQPIKDNVEEAVSGVRGKVVLKIYGNDLEKMRAVLEQAKSRLKEIPGVIDLDLYRESIVPQLQIKLNRSALARQGITIDAAQDTIETGLAGKVVTELWQDERPVPVRVILPSVERSDSEQIANLLLPTPSGARIPLREVADLPTERGRTSIEREANRRFLALKFNVENRDLGSVVHDAMEAVEGKIELPEGHFLVWGGEFENQQRAMARLGVVVPIAVLIVLGLLYGALQSARSALAILLCAPFAMTGGAFVLLLAGIPLSVSAAIGFIALLGQVSLMGLLVLSATEDRRRQGLSVMEAILNGATDRLRPVLMASMLALLGLLPMAVSTGIGSETQQPFAVVIVGGMFTTFFVAMLVLPVIYSYITPERLITPEEADELPEESS</sequence>
<dbReference type="NCBIfam" id="TIGR00914">
    <property type="entry name" value="2A0601"/>
    <property type="match status" value="1"/>
</dbReference>
<dbReference type="Gene3D" id="3.30.70.1320">
    <property type="entry name" value="Multidrug efflux transporter AcrB pore domain like"/>
    <property type="match status" value="1"/>
</dbReference>
<feature type="transmembrane region" description="Helical" evidence="8">
    <location>
        <begin position="12"/>
        <end position="32"/>
    </location>
</feature>
<dbReference type="Pfam" id="PF00873">
    <property type="entry name" value="ACR_tran"/>
    <property type="match status" value="1"/>
</dbReference>
<feature type="transmembrane region" description="Helical" evidence="8">
    <location>
        <begin position="990"/>
        <end position="1013"/>
    </location>
</feature>
<keyword evidence="4" id="KW-1003">Cell membrane</keyword>
<dbReference type="Gene3D" id="1.20.1640.10">
    <property type="entry name" value="Multidrug efflux transporter AcrB transmembrane domain"/>
    <property type="match status" value="2"/>
</dbReference>
<dbReference type="OrthoDB" id="9757940at2"/>
<dbReference type="Gene3D" id="3.30.2090.10">
    <property type="entry name" value="Multidrug efflux transporter AcrB TolC docking domain, DN and DC subdomains"/>
    <property type="match status" value="2"/>
</dbReference>
<organism evidence="9 10">
    <name type="scientific">Methylomonas methanica</name>
    <dbReference type="NCBI Taxonomy" id="421"/>
    <lineage>
        <taxon>Bacteria</taxon>
        <taxon>Pseudomonadati</taxon>
        <taxon>Pseudomonadota</taxon>
        <taxon>Gammaproteobacteria</taxon>
        <taxon>Methylococcales</taxon>
        <taxon>Methylococcaceae</taxon>
        <taxon>Methylomonas</taxon>
    </lineage>
</organism>
<feature type="transmembrane region" description="Helical" evidence="8">
    <location>
        <begin position="386"/>
        <end position="405"/>
    </location>
</feature>
<comment type="subcellular location">
    <subcellularLocation>
        <location evidence="1">Cell membrane</location>
        <topology evidence="1">Multi-pass membrane protein</topology>
    </subcellularLocation>
</comment>
<feature type="transmembrane region" description="Helical" evidence="8">
    <location>
        <begin position="470"/>
        <end position="493"/>
    </location>
</feature>
<dbReference type="PANTHER" id="PTHR32063">
    <property type="match status" value="1"/>
</dbReference>
<evidence type="ECO:0000256" key="2">
    <source>
        <dbReference type="ARBA" id="ARBA00010942"/>
    </source>
</evidence>
<dbReference type="RefSeq" id="WP_064008765.1">
    <property type="nucleotide sequence ID" value="NZ_LUUG01000072.1"/>
</dbReference>
<dbReference type="InterPro" id="IPR001036">
    <property type="entry name" value="Acrflvin-R"/>
</dbReference>
<evidence type="ECO:0000256" key="7">
    <source>
        <dbReference type="ARBA" id="ARBA00023136"/>
    </source>
</evidence>
<dbReference type="GO" id="GO:0008324">
    <property type="term" value="F:monoatomic cation transmembrane transporter activity"/>
    <property type="evidence" value="ECO:0007669"/>
    <property type="project" value="InterPro"/>
</dbReference>
<dbReference type="Proteomes" id="UP000078090">
    <property type="component" value="Unassembled WGS sequence"/>
</dbReference>
<name>A0A177MFD8_METMH</name>
<dbReference type="InterPro" id="IPR027463">
    <property type="entry name" value="AcrB_DN_DC_subdom"/>
</dbReference>
<dbReference type="PANTHER" id="PTHR32063:SF12">
    <property type="entry name" value="CATION EFFLUX SYSTEM PROTEIN"/>
    <property type="match status" value="1"/>
</dbReference>
<dbReference type="Gene3D" id="3.30.70.1430">
    <property type="entry name" value="Multidrug efflux transporter AcrB pore domain"/>
    <property type="match status" value="2"/>
</dbReference>
<feature type="transmembrane region" description="Helical" evidence="8">
    <location>
        <begin position="334"/>
        <end position="353"/>
    </location>
</feature>
<feature type="transmembrane region" description="Helical" evidence="8">
    <location>
        <begin position="958"/>
        <end position="978"/>
    </location>
</feature>
<evidence type="ECO:0000256" key="6">
    <source>
        <dbReference type="ARBA" id="ARBA00022989"/>
    </source>
</evidence>
<keyword evidence="3" id="KW-0813">Transport</keyword>
<evidence type="ECO:0000256" key="8">
    <source>
        <dbReference type="SAM" id="Phobius"/>
    </source>
</evidence>
<dbReference type="PRINTS" id="PR00702">
    <property type="entry name" value="ACRIFLAVINRP"/>
</dbReference>
<dbReference type="InterPro" id="IPR004763">
    <property type="entry name" value="CusA-like"/>
</dbReference>
<feature type="transmembrane region" description="Helical" evidence="8">
    <location>
        <begin position="525"/>
        <end position="545"/>
    </location>
</feature>
<comment type="caution">
    <text evidence="9">The sequence shown here is derived from an EMBL/GenBank/DDBJ whole genome shotgun (WGS) entry which is preliminary data.</text>
</comment>
<feature type="transmembrane region" description="Helical" evidence="8">
    <location>
        <begin position="360"/>
        <end position="380"/>
    </location>
</feature>
<evidence type="ECO:0000256" key="5">
    <source>
        <dbReference type="ARBA" id="ARBA00022692"/>
    </source>
</evidence>
<comment type="similarity">
    <text evidence="2">Belongs to the resistance-nodulation-cell division (RND) (TC 2.A.6) family.</text>
</comment>
<dbReference type="Gene3D" id="3.30.70.1440">
    <property type="entry name" value="Multidrug efflux transporter AcrB pore domain"/>
    <property type="match status" value="1"/>
</dbReference>
<dbReference type="AlphaFoldDB" id="A0A177MFD8"/>
<dbReference type="GO" id="GO:0005886">
    <property type="term" value="C:plasma membrane"/>
    <property type="evidence" value="ECO:0007669"/>
    <property type="project" value="UniProtKB-SubCell"/>
</dbReference>
<feature type="transmembrane region" description="Helical" evidence="8">
    <location>
        <begin position="861"/>
        <end position="880"/>
    </location>
</feature>
<feature type="transmembrane region" description="Helical" evidence="8">
    <location>
        <begin position="915"/>
        <end position="937"/>
    </location>
</feature>
<dbReference type="SUPFAM" id="SSF82866">
    <property type="entry name" value="Multidrug efflux transporter AcrB transmembrane domain"/>
    <property type="match status" value="2"/>
</dbReference>
<keyword evidence="7 8" id="KW-0472">Membrane</keyword>
<evidence type="ECO:0000256" key="4">
    <source>
        <dbReference type="ARBA" id="ARBA00022475"/>
    </source>
</evidence>
<evidence type="ECO:0000256" key="3">
    <source>
        <dbReference type="ARBA" id="ARBA00022448"/>
    </source>
</evidence>
<feature type="transmembrane region" description="Helical" evidence="8">
    <location>
        <begin position="887"/>
        <end position="909"/>
    </location>
</feature>
<dbReference type="SUPFAM" id="SSF82693">
    <property type="entry name" value="Multidrug efflux transporter AcrB pore domain, PN1, PN2, PC1 and PC2 subdomains"/>
    <property type="match status" value="3"/>
</dbReference>
<keyword evidence="5 8" id="KW-0812">Transmembrane</keyword>
<proteinExistence type="inferred from homology"/>